<dbReference type="OrthoDB" id="9805123at2"/>
<keyword evidence="3" id="KW-1185">Reference proteome</keyword>
<dbReference type="Pfam" id="PF00561">
    <property type="entry name" value="Abhydrolase_1"/>
    <property type="match status" value="1"/>
</dbReference>
<dbReference type="AlphaFoldDB" id="A0A1I5TFR7"/>
<feature type="domain" description="AB hydrolase-1" evidence="1">
    <location>
        <begin position="67"/>
        <end position="183"/>
    </location>
</feature>
<organism evidence="2 3">
    <name type="scientific">Hydrogenimonas thermophila</name>
    <dbReference type="NCBI Taxonomy" id="223786"/>
    <lineage>
        <taxon>Bacteria</taxon>
        <taxon>Pseudomonadati</taxon>
        <taxon>Campylobacterota</taxon>
        <taxon>Epsilonproteobacteria</taxon>
        <taxon>Campylobacterales</taxon>
        <taxon>Hydrogenimonadaceae</taxon>
        <taxon>Hydrogenimonas</taxon>
    </lineage>
</organism>
<evidence type="ECO:0000313" key="3">
    <source>
        <dbReference type="Proteomes" id="UP000199227"/>
    </source>
</evidence>
<dbReference type="SUPFAM" id="SSF53474">
    <property type="entry name" value="alpha/beta-Hydrolases"/>
    <property type="match status" value="1"/>
</dbReference>
<dbReference type="EMBL" id="FOXB01000043">
    <property type="protein sequence ID" value="SFP81517.1"/>
    <property type="molecule type" value="Genomic_DNA"/>
</dbReference>
<dbReference type="RefSeq" id="WP_092913773.1">
    <property type="nucleotide sequence ID" value="NZ_FOXB01000043.1"/>
</dbReference>
<dbReference type="InterPro" id="IPR000073">
    <property type="entry name" value="AB_hydrolase_1"/>
</dbReference>
<dbReference type="PANTHER" id="PTHR43358:SF4">
    <property type="entry name" value="ALPHA_BETA HYDROLASE FOLD-1 DOMAIN-CONTAINING PROTEIN"/>
    <property type="match status" value="1"/>
</dbReference>
<name>A0A1I5TFR7_9BACT</name>
<protein>
    <recommendedName>
        <fullName evidence="1">AB hydrolase-1 domain-containing protein</fullName>
    </recommendedName>
</protein>
<evidence type="ECO:0000259" key="1">
    <source>
        <dbReference type="Pfam" id="PF00561"/>
    </source>
</evidence>
<gene>
    <name evidence="2" type="ORF">SAMN05216234_14322</name>
</gene>
<dbReference type="InterPro" id="IPR029058">
    <property type="entry name" value="AB_hydrolase_fold"/>
</dbReference>
<accession>A0A1I5TFR7</accession>
<dbReference type="Gene3D" id="3.40.50.1820">
    <property type="entry name" value="alpha/beta hydrolase"/>
    <property type="match status" value="1"/>
</dbReference>
<sequence>MKLLLLLFLLFILLYPFWVVHKQTLGFNEKIEKRPSDWPAEYEDIYYKTYDGILLKGWWIPAKSNKAVLLLHGNGGSRNGFHSGVFELGKIYHNRGFNVMLVDLRAHGESSGKRVYFGVKEHKDMLSWLNTVDPKGKYNWYLHGFSMGAATVLMMVESEPERFVKVVADAPWIDFEALVKQELWKRAHLPSFAYSYVKWIAETFFDQDFVFADNRDRCKKLCKKEILYIFESNDSLLSDYHYRLLKSICPSAEIKIFDGVAHVDAFKQHPDRYVQVLTEQRSL</sequence>
<dbReference type="InterPro" id="IPR052920">
    <property type="entry name" value="DNA-binding_regulatory"/>
</dbReference>
<reference evidence="2 3" key="1">
    <citation type="submission" date="2016-10" db="EMBL/GenBank/DDBJ databases">
        <authorList>
            <person name="de Groot N.N."/>
        </authorList>
    </citation>
    <scope>NUCLEOTIDE SEQUENCE [LARGE SCALE GENOMIC DNA]</scope>
    <source>
        <strain evidence="2 3">EP1-55-1</strain>
    </source>
</reference>
<dbReference type="PANTHER" id="PTHR43358">
    <property type="entry name" value="ALPHA/BETA-HYDROLASE"/>
    <property type="match status" value="1"/>
</dbReference>
<proteinExistence type="predicted"/>
<dbReference type="Proteomes" id="UP000199227">
    <property type="component" value="Unassembled WGS sequence"/>
</dbReference>
<evidence type="ECO:0000313" key="2">
    <source>
        <dbReference type="EMBL" id="SFP81517.1"/>
    </source>
</evidence>
<dbReference type="STRING" id="223786.SAMN05216234_14322"/>